<gene>
    <name evidence="2" type="ORF">GM921_07725</name>
</gene>
<dbReference type="PANTHER" id="PTHR21174">
    <property type="match status" value="1"/>
</dbReference>
<dbReference type="PANTHER" id="PTHR21174:SF0">
    <property type="entry name" value="HD PHOSPHOHYDROLASE FAMILY PROTEIN-RELATED"/>
    <property type="match status" value="1"/>
</dbReference>
<evidence type="ECO:0000259" key="1">
    <source>
        <dbReference type="Pfam" id="PF01966"/>
    </source>
</evidence>
<reference evidence="2" key="1">
    <citation type="submission" date="2019-11" db="EMBL/GenBank/DDBJ databases">
        <title>Description of Pedobacter sp. LMG 31464T.</title>
        <authorList>
            <person name="Carlier A."/>
            <person name="Qi S."/>
            <person name="Vandamme P."/>
        </authorList>
    </citation>
    <scope>NUCLEOTIDE SEQUENCE</scope>
    <source>
        <strain evidence="2">LMG 31464</strain>
    </source>
</reference>
<dbReference type="AlphaFoldDB" id="A0A923DWQ3"/>
<dbReference type="Pfam" id="PF01966">
    <property type="entry name" value="HD"/>
    <property type="match status" value="1"/>
</dbReference>
<accession>A0A923DWQ3</accession>
<dbReference type="SUPFAM" id="SSF109604">
    <property type="entry name" value="HD-domain/PDEase-like"/>
    <property type="match status" value="1"/>
</dbReference>
<proteinExistence type="predicted"/>
<keyword evidence="3" id="KW-1185">Reference proteome</keyword>
<dbReference type="RefSeq" id="WP_182922018.1">
    <property type="nucleotide sequence ID" value="NZ_WNXD01000001.1"/>
</dbReference>
<dbReference type="InterPro" id="IPR006674">
    <property type="entry name" value="HD_domain"/>
</dbReference>
<dbReference type="InterPro" id="IPR003607">
    <property type="entry name" value="HD/PDEase_dom"/>
</dbReference>
<dbReference type="InterPro" id="IPR009218">
    <property type="entry name" value="HD_phosphohydro"/>
</dbReference>
<sequence>MDFKDLIVAVSQFVTELFKEKLSPQLYFHNALHTSYVVTAAQEIGSQSGLTTEEMEIVMLAAWFHDTGYIDVYKDHELVSIEIATQFLAGLGIANEKIADVSSCILATRYPQNPANLIEMVVCDADFYHFSSERYSDFATALKKEWEEIIGLTYTQKQWDGINWEMLQFHQYFTPYAQVNLQPKKEENIKRLLQVP</sequence>
<protein>
    <recommendedName>
        <fullName evidence="1">HD domain-containing protein</fullName>
    </recommendedName>
</protein>
<feature type="domain" description="HD" evidence="1">
    <location>
        <begin position="33"/>
        <end position="129"/>
    </location>
</feature>
<evidence type="ECO:0000313" key="3">
    <source>
        <dbReference type="Proteomes" id="UP000601055"/>
    </source>
</evidence>
<organism evidence="2 3">
    <name type="scientific">Pedobacter planticolens</name>
    <dbReference type="NCBI Taxonomy" id="2679964"/>
    <lineage>
        <taxon>Bacteria</taxon>
        <taxon>Pseudomonadati</taxon>
        <taxon>Bacteroidota</taxon>
        <taxon>Sphingobacteriia</taxon>
        <taxon>Sphingobacteriales</taxon>
        <taxon>Sphingobacteriaceae</taxon>
        <taxon>Pedobacter</taxon>
    </lineage>
</organism>
<evidence type="ECO:0000313" key="2">
    <source>
        <dbReference type="EMBL" id="MBB2145367.1"/>
    </source>
</evidence>
<dbReference type="Gene3D" id="1.10.3210.10">
    <property type="entry name" value="Hypothetical protein af1432"/>
    <property type="match status" value="1"/>
</dbReference>
<dbReference type="EMBL" id="WNXD01000001">
    <property type="protein sequence ID" value="MBB2145367.1"/>
    <property type="molecule type" value="Genomic_DNA"/>
</dbReference>
<dbReference type="CDD" id="cd00077">
    <property type="entry name" value="HDc"/>
    <property type="match status" value="1"/>
</dbReference>
<comment type="caution">
    <text evidence="2">The sequence shown here is derived from an EMBL/GenBank/DDBJ whole genome shotgun (WGS) entry which is preliminary data.</text>
</comment>
<dbReference type="Proteomes" id="UP000601055">
    <property type="component" value="Unassembled WGS sequence"/>
</dbReference>
<name>A0A923DWQ3_9SPHI</name>